<name>A0A6J7NH19_9ZZZZ</name>
<evidence type="ECO:0000256" key="2">
    <source>
        <dbReference type="ARBA" id="ARBA00022490"/>
    </source>
</evidence>
<dbReference type="AlphaFoldDB" id="A0A6J7NH19"/>
<dbReference type="FunFam" id="3.30.450.40:FF:000052">
    <property type="entry name" value="Oxygen sensor histidine kinase response regulator DevS/DosS"/>
    <property type="match status" value="1"/>
</dbReference>
<keyword evidence="5" id="KW-0479">Metal-binding</keyword>
<feature type="domain" description="Histidine kinase/HSP90-like ATPase" evidence="10">
    <location>
        <begin position="471"/>
        <end position="563"/>
    </location>
</feature>
<dbReference type="Pfam" id="PF02518">
    <property type="entry name" value="HATPase_c"/>
    <property type="match status" value="1"/>
</dbReference>
<evidence type="ECO:0000256" key="3">
    <source>
        <dbReference type="ARBA" id="ARBA00022553"/>
    </source>
</evidence>
<protein>
    <submittedName>
        <fullName evidence="11">Unannotated protein</fullName>
    </submittedName>
</protein>
<dbReference type="PANTHER" id="PTHR24421:SF56">
    <property type="entry name" value="OXYGEN SENSOR HISTIDINE KINASE RESPONSE REGULATOR DOST"/>
    <property type="match status" value="1"/>
</dbReference>
<evidence type="ECO:0000256" key="1">
    <source>
        <dbReference type="ARBA" id="ARBA00001946"/>
    </source>
</evidence>
<dbReference type="GO" id="GO:0046872">
    <property type="term" value="F:metal ion binding"/>
    <property type="evidence" value="ECO:0007669"/>
    <property type="project" value="UniProtKB-KW"/>
</dbReference>
<evidence type="ECO:0000259" key="10">
    <source>
        <dbReference type="SMART" id="SM00387"/>
    </source>
</evidence>
<dbReference type="PANTHER" id="PTHR24421">
    <property type="entry name" value="NITRATE/NITRITE SENSOR PROTEIN NARX-RELATED"/>
    <property type="match status" value="1"/>
</dbReference>
<dbReference type="InterPro" id="IPR036890">
    <property type="entry name" value="HATPase_C_sf"/>
</dbReference>
<dbReference type="SMART" id="SM00387">
    <property type="entry name" value="HATPase_c"/>
    <property type="match status" value="1"/>
</dbReference>
<keyword evidence="8" id="KW-0408">Iron</keyword>
<keyword evidence="6" id="KW-0418">Kinase</keyword>
<dbReference type="InterPro" id="IPR003018">
    <property type="entry name" value="GAF"/>
</dbReference>
<dbReference type="InterPro" id="IPR003594">
    <property type="entry name" value="HATPase_dom"/>
</dbReference>
<gene>
    <name evidence="11" type="ORF">UFOPK3957_01083</name>
</gene>
<feature type="domain" description="GAF" evidence="9">
    <location>
        <begin position="21"/>
        <end position="168"/>
    </location>
</feature>
<proteinExistence type="predicted"/>
<evidence type="ECO:0000256" key="7">
    <source>
        <dbReference type="ARBA" id="ARBA00022842"/>
    </source>
</evidence>
<evidence type="ECO:0000256" key="8">
    <source>
        <dbReference type="ARBA" id="ARBA00023004"/>
    </source>
</evidence>
<keyword evidence="7" id="KW-0460">Magnesium</keyword>
<evidence type="ECO:0000256" key="4">
    <source>
        <dbReference type="ARBA" id="ARBA00022679"/>
    </source>
</evidence>
<dbReference type="SMART" id="SM00065">
    <property type="entry name" value="GAF"/>
    <property type="match status" value="2"/>
</dbReference>
<keyword evidence="4" id="KW-0808">Transferase</keyword>
<evidence type="ECO:0000313" key="11">
    <source>
        <dbReference type="EMBL" id="CAB4992551.1"/>
    </source>
</evidence>
<dbReference type="InterPro" id="IPR029016">
    <property type="entry name" value="GAF-like_dom_sf"/>
</dbReference>
<dbReference type="SUPFAM" id="SSF55781">
    <property type="entry name" value="GAF domain-like"/>
    <property type="match status" value="2"/>
</dbReference>
<sequence>MGEARDSGLFSAVVSVAAGLELGATLRRIVKAAVDLVDAEYGALGVLGADGKVVDFIHVGIDPTLAESIGPLPTGKGILGLLIQHPVPIRLDRLSDHPSSAGFPPGHPPMQSFLGVPVRVRGEVFGNLYLTEKRGATGFNTEDERTVMALAAAAAVAIENARLYERSRQRERWQEAVAAIANAVLSGAEGADVLPVISERVRALTGADASLVAMPDLLGRLVVEVVSIGPEGEGARADQTRWSVHRSRPRTPRTAAFDGIERGLLGQVLTGNEQIQEALDSRATLLTGQMTLDLDTPREFASMLALPMLAVDRTLGVVILFWDLGAGPVPRDIVELAEAFAAQAAVTLVLAEARHEQGRLAVYEDRDRIARDLHDLVIQRLFATGMQLQGAMRTPGLDDGVRERMSRAVDEMDETIREIRQTIFALHEPSSGPSTGLRGRILRETAQAAALLGFEPSVRFTGVIDAMVADTTGVHLIAALREAVTNAARHAQAERVEVVIEVIGSEVMLVVTDDGIGVPIDGSGRRSGVANLNARAMALGGSCSLERVSETGGTRLIWRVPAS</sequence>
<dbReference type="SUPFAM" id="SSF55874">
    <property type="entry name" value="ATPase domain of HSP90 chaperone/DNA topoisomerase II/histidine kinase"/>
    <property type="match status" value="1"/>
</dbReference>
<dbReference type="Pfam" id="PF07730">
    <property type="entry name" value="HisKA_3"/>
    <property type="match status" value="1"/>
</dbReference>
<dbReference type="Pfam" id="PF13185">
    <property type="entry name" value="GAF_2"/>
    <property type="match status" value="1"/>
</dbReference>
<dbReference type="InterPro" id="IPR050482">
    <property type="entry name" value="Sensor_HK_TwoCompSys"/>
</dbReference>
<evidence type="ECO:0000259" key="9">
    <source>
        <dbReference type="SMART" id="SM00065"/>
    </source>
</evidence>
<feature type="domain" description="GAF" evidence="9">
    <location>
        <begin position="189"/>
        <end position="358"/>
    </location>
</feature>
<dbReference type="GO" id="GO:0000155">
    <property type="term" value="F:phosphorelay sensor kinase activity"/>
    <property type="evidence" value="ECO:0007669"/>
    <property type="project" value="InterPro"/>
</dbReference>
<dbReference type="InterPro" id="IPR011712">
    <property type="entry name" value="Sig_transdc_His_kin_sub3_dim/P"/>
</dbReference>
<dbReference type="CDD" id="cd16917">
    <property type="entry name" value="HATPase_UhpB-NarQ-NarX-like"/>
    <property type="match status" value="1"/>
</dbReference>
<evidence type="ECO:0000256" key="5">
    <source>
        <dbReference type="ARBA" id="ARBA00022723"/>
    </source>
</evidence>
<dbReference type="Gene3D" id="3.30.450.40">
    <property type="match status" value="2"/>
</dbReference>
<organism evidence="11">
    <name type="scientific">freshwater metagenome</name>
    <dbReference type="NCBI Taxonomy" id="449393"/>
    <lineage>
        <taxon>unclassified sequences</taxon>
        <taxon>metagenomes</taxon>
        <taxon>ecological metagenomes</taxon>
    </lineage>
</organism>
<dbReference type="Gene3D" id="1.20.5.1930">
    <property type="match status" value="1"/>
</dbReference>
<comment type="cofactor">
    <cofactor evidence="1">
        <name>Mg(2+)</name>
        <dbReference type="ChEBI" id="CHEBI:18420"/>
    </cofactor>
</comment>
<dbReference type="GO" id="GO:0046983">
    <property type="term" value="F:protein dimerization activity"/>
    <property type="evidence" value="ECO:0007669"/>
    <property type="project" value="InterPro"/>
</dbReference>
<keyword evidence="2" id="KW-0963">Cytoplasm</keyword>
<keyword evidence="3" id="KW-0597">Phosphoprotein</keyword>
<dbReference type="EMBL" id="CAFBOM010000179">
    <property type="protein sequence ID" value="CAB4992551.1"/>
    <property type="molecule type" value="Genomic_DNA"/>
</dbReference>
<dbReference type="Gene3D" id="3.30.565.10">
    <property type="entry name" value="Histidine kinase-like ATPase, C-terminal domain"/>
    <property type="match status" value="1"/>
</dbReference>
<accession>A0A6J7NH19</accession>
<evidence type="ECO:0000256" key="6">
    <source>
        <dbReference type="ARBA" id="ARBA00022777"/>
    </source>
</evidence>
<dbReference type="Pfam" id="PF01590">
    <property type="entry name" value="GAF"/>
    <property type="match status" value="1"/>
</dbReference>
<dbReference type="GO" id="GO:0016020">
    <property type="term" value="C:membrane"/>
    <property type="evidence" value="ECO:0007669"/>
    <property type="project" value="InterPro"/>
</dbReference>
<reference evidence="11" key="1">
    <citation type="submission" date="2020-05" db="EMBL/GenBank/DDBJ databases">
        <authorList>
            <person name="Chiriac C."/>
            <person name="Salcher M."/>
            <person name="Ghai R."/>
            <person name="Kavagutti S V."/>
        </authorList>
    </citation>
    <scope>NUCLEOTIDE SEQUENCE</scope>
</reference>